<dbReference type="InterPro" id="IPR036318">
    <property type="entry name" value="FAD-bd_PCMH-like_sf"/>
</dbReference>
<dbReference type="Proteomes" id="UP000663843">
    <property type="component" value="Unassembled WGS sequence"/>
</dbReference>
<dbReference type="PROSITE" id="PS51387">
    <property type="entry name" value="FAD_PCMH"/>
    <property type="match status" value="1"/>
</dbReference>
<dbReference type="SUPFAM" id="SSF56176">
    <property type="entry name" value="FAD-binding/transporter-associated domain-like"/>
    <property type="match status" value="1"/>
</dbReference>
<dbReference type="GO" id="GO:0071949">
    <property type="term" value="F:FAD binding"/>
    <property type="evidence" value="ECO:0007669"/>
    <property type="project" value="InterPro"/>
</dbReference>
<comment type="caution">
    <text evidence="7">The sequence shown here is derived from an EMBL/GenBank/DDBJ whole genome shotgun (WGS) entry which is preliminary data.</text>
</comment>
<evidence type="ECO:0000256" key="4">
    <source>
        <dbReference type="ARBA" id="ARBA00022827"/>
    </source>
</evidence>
<proteinExistence type="inferred from homology"/>
<dbReference type="InterPro" id="IPR006094">
    <property type="entry name" value="Oxid_FAD_bind_N"/>
</dbReference>
<evidence type="ECO:0000256" key="3">
    <source>
        <dbReference type="ARBA" id="ARBA00022630"/>
    </source>
</evidence>
<reference evidence="7" key="1">
    <citation type="submission" date="2021-01" db="EMBL/GenBank/DDBJ databases">
        <authorList>
            <person name="Kaushik A."/>
        </authorList>
    </citation>
    <scope>NUCLEOTIDE SEQUENCE</scope>
    <source>
        <strain evidence="7">AG2-2IIIB</strain>
    </source>
</reference>
<dbReference type="PANTHER" id="PTHR42973">
    <property type="entry name" value="BINDING OXIDOREDUCTASE, PUTATIVE (AFU_ORTHOLOGUE AFUA_1G17690)-RELATED"/>
    <property type="match status" value="1"/>
</dbReference>
<dbReference type="EMBL" id="CAJMWT010001600">
    <property type="protein sequence ID" value="CAE6411299.1"/>
    <property type="molecule type" value="Genomic_DNA"/>
</dbReference>
<keyword evidence="4" id="KW-0274">FAD</keyword>
<dbReference type="Pfam" id="PF08031">
    <property type="entry name" value="BBE"/>
    <property type="match status" value="1"/>
</dbReference>
<dbReference type="InterPro" id="IPR016166">
    <property type="entry name" value="FAD-bd_PCMH"/>
</dbReference>
<keyword evidence="3" id="KW-0285">Flavoprotein</keyword>
<organism evidence="7 8">
    <name type="scientific">Rhizoctonia solani</name>
    <dbReference type="NCBI Taxonomy" id="456999"/>
    <lineage>
        <taxon>Eukaryota</taxon>
        <taxon>Fungi</taxon>
        <taxon>Dikarya</taxon>
        <taxon>Basidiomycota</taxon>
        <taxon>Agaricomycotina</taxon>
        <taxon>Agaricomycetes</taxon>
        <taxon>Cantharellales</taxon>
        <taxon>Ceratobasidiaceae</taxon>
        <taxon>Rhizoctonia</taxon>
    </lineage>
</organism>
<dbReference type="Gene3D" id="3.30.465.10">
    <property type="match status" value="1"/>
</dbReference>
<dbReference type="AlphaFoldDB" id="A0A8H3A666"/>
<evidence type="ECO:0000256" key="5">
    <source>
        <dbReference type="ARBA" id="ARBA00023002"/>
    </source>
</evidence>
<protein>
    <recommendedName>
        <fullName evidence="6">FAD-binding PCMH-type domain-containing protein</fullName>
    </recommendedName>
</protein>
<evidence type="ECO:0000313" key="8">
    <source>
        <dbReference type="Proteomes" id="UP000663843"/>
    </source>
</evidence>
<dbReference type="Pfam" id="PF01565">
    <property type="entry name" value="FAD_binding_4"/>
    <property type="match status" value="1"/>
</dbReference>
<evidence type="ECO:0000313" key="7">
    <source>
        <dbReference type="EMBL" id="CAE6411299.1"/>
    </source>
</evidence>
<evidence type="ECO:0000259" key="6">
    <source>
        <dbReference type="PROSITE" id="PS51387"/>
    </source>
</evidence>
<comment type="cofactor">
    <cofactor evidence="1">
        <name>FAD</name>
        <dbReference type="ChEBI" id="CHEBI:57692"/>
    </cofactor>
</comment>
<dbReference type="Gene3D" id="3.40.462.20">
    <property type="match status" value="1"/>
</dbReference>
<gene>
    <name evidence="7" type="ORF">RDB_LOCUS44229</name>
</gene>
<dbReference type="GO" id="GO:0016491">
    <property type="term" value="F:oxidoreductase activity"/>
    <property type="evidence" value="ECO:0007669"/>
    <property type="project" value="UniProtKB-KW"/>
</dbReference>
<dbReference type="PANTHER" id="PTHR42973:SF39">
    <property type="entry name" value="FAD-BINDING PCMH-TYPE DOMAIN-CONTAINING PROTEIN"/>
    <property type="match status" value="1"/>
</dbReference>
<evidence type="ECO:0000256" key="1">
    <source>
        <dbReference type="ARBA" id="ARBA00001974"/>
    </source>
</evidence>
<dbReference type="InterPro" id="IPR012951">
    <property type="entry name" value="BBE"/>
</dbReference>
<accession>A0A8H3A666</accession>
<evidence type="ECO:0000256" key="2">
    <source>
        <dbReference type="ARBA" id="ARBA00005466"/>
    </source>
</evidence>
<keyword evidence="5" id="KW-0560">Oxidoreductase</keyword>
<comment type="similarity">
    <text evidence="2">Belongs to the oxygen-dependent FAD-linked oxidoreductase family.</text>
</comment>
<dbReference type="InterPro" id="IPR016169">
    <property type="entry name" value="FAD-bd_PCMH_sub2"/>
</dbReference>
<name>A0A8H3A666_9AGAM</name>
<feature type="domain" description="FAD-binding PCMH-type" evidence="6">
    <location>
        <begin position="133"/>
        <end position="314"/>
    </location>
</feature>
<sequence>MSRFLDKLSRTPGLITPFDKEFNEAPEYTIIQEIRVPPSEPQQLWDNIDQPSVRLAGATDLRVLDGGVIPGINLLSLEPVHPAGASHGFADTSTASPTYIDDLRESIPPERVLTLGNGDTYVPLALTSNLLYARKAPGAVVVPENEQHIRVAIECAKQHKIPLTVQGGGHSYAGYALNHKGILIDMRDFKKIHVDLQEKTVTIGAGCRWIEVYNHFKDKGYKQMVLGGKCRGVGVSGYILGGGISPFSRGYGLGIDNVTEMKIVTASGKFVTVPGESEDANTKSKLDNLFWALRGGGGGNFGILTEFTTKIHDLADPGGEVIYGSLTWELNLPGRQKDFETVIQIINSKTWTDKITIDIIWQDKGKDPAGQLMVMYDGSMGDYQKEIAEFSHLISDSRVQKCSWQDVAVIEQGWYAESPAFHHHTSFVLKQGQLTRKFVKKIGSLMEETRNKLSVYDPDGKAYLIWVHIGEETAVLEANDTAFPWRDAAYVGYFKLQWYKGGIMDKMVELVKEAKMKLLPSTMGEVAYVNFVDRTIPNWQRAYYGDNYERLQKVKEEWDPEDFFKFEQSIELPKKIGESPCWIVCGVLTILL</sequence>
<dbReference type="InterPro" id="IPR050416">
    <property type="entry name" value="FAD-linked_Oxidoreductase"/>
</dbReference>